<name>A0ACC3BW70_PYRYE</name>
<dbReference type="EMBL" id="CM020618">
    <property type="protein sequence ID" value="KAK1861777.1"/>
    <property type="molecule type" value="Genomic_DNA"/>
</dbReference>
<comment type="caution">
    <text evidence="1">The sequence shown here is derived from an EMBL/GenBank/DDBJ whole genome shotgun (WGS) entry which is preliminary data.</text>
</comment>
<evidence type="ECO:0000313" key="1">
    <source>
        <dbReference type="EMBL" id="KAK1861777.1"/>
    </source>
</evidence>
<sequence>MPVDRSGTNRLPWPSLARVAPNVQVAGGVAAILGAAAVLFAYRRSVATTPRTMSDEWREATVKMDLAKERVAGEPVEVNPIRHAAKKKL</sequence>
<organism evidence="1 2">
    <name type="scientific">Pyropia yezoensis</name>
    <name type="common">Susabi-nori</name>
    <name type="synonym">Porphyra yezoensis</name>
    <dbReference type="NCBI Taxonomy" id="2788"/>
    <lineage>
        <taxon>Eukaryota</taxon>
        <taxon>Rhodophyta</taxon>
        <taxon>Bangiophyceae</taxon>
        <taxon>Bangiales</taxon>
        <taxon>Bangiaceae</taxon>
        <taxon>Pyropia</taxon>
    </lineage>
</organism>
<gene>
    <name evidence="1" type="ORF">I4F81_004357</name>
</gene>
<dbReference type="Proteomes" id="UP000798662">
    <property type="component" value="Chromosome 1"/>
</dbReference>
<keyword evidence="2" id="KW-1185">Reference proteome</keyword>
<reference evidence="1" key="1">
    <citation type="submission" date="2019-11" db="EMBL/GenBank/DDBJ databases">
        <title>Nori genome reveals adaptations in red seaweeds to the harsh intertidal environment.</title>
        <authorList>
            <person name="Wang D."/>
            <person name="Mao Y."/>
        </authorList>
    </citation>
    <scope>NUCLEOTIDE SEQUENCE</scope>
    <source>
        <tissue evidence="1">Gametophyte</tissue>
    </source>
</reference>
<protein>
    <submittedName>
        <fullName evidence="1">Uncharacterized protein</fullName>
    </submittedName>
</protein>
<proteinExistence type="predicted"/>
<evidence type="ECO:0000313" key="2">
    <source>
        <dbReference type="Proteomes" id="UP000798662"/>
    </source>
</evidence>
<accession>A0ACC3BW70</accession>